<dbReference type="STRING" id="29760.F6GX72"/>
<dbReference type="AlphaFoldDB" id="F6GX72"/>
<reference evidence="10" key="1">
    <citation type="journal article" date="2007" name="Nature">
        <title>The grapevine genome sequence suggests ancestral hexaploidization in major angiosperm phyla.</title>
        <authorList>
            <consortium name="The French-Italian Public Consortium for Grapevine Genome Characterization."/>
            <person name="Jaillon O."/>
            <person name="Aury J.-M."/>
            <person name="Noel B."/>
            <person name="Policriti A."/>
            <person name="Clepet C."/>
            <person name="Casagrande A."/>
            <person name="Choisne N."/>
            <person name="Aubourg S."/>
            <person name="Vitulo N."/>
            <person name="Jubin C."/>
            <person name="Vezzi A."/>
            <person name="Legeai F."/>
            <person name="Hugueney P."/>
            <person name="Dasilva C."/>
            <person name="Horner D."/>
            <person name="Mica E."/>
            <person name="Jublot D."/>
            <person name="Poulain J."/>
            <person name="Bruyere C."/>
            <person name="Billault A."/>
            <person name="Segurens B."/>
            <person name="Gouyvenoux M."/>
            <person name="Ugarte E."/>
            <person name="Cattonaro F."/>
            <person name="Anthouard V."/>
            <person name="Vico V."/>
            <person name="Del Fabbro C."/>
            <person name="Alaux M."/>
            <person name="Di Gaspero G."/>
            <person name="Dumas V."/>
            <person name="Felice N."/>
            <person name="Paillard S."/>
            <person name="Juman I."/>
            <person name="Moroldo M."/>
            <person name="Scalabrin S."/>
            <person name="Canaguier A."/>
            <person name="Le Clainche I."/>
            <person name="Malacrida G."/>
            <person name="Durand E."/>
            <person name="Pesole G."/>
            <person name="Laucou V."/>
            <person name="Chatelet P."/>
            <person name="Merdinoglu D."/>
            <person name="Delledonne M."/>
            <person name="Pezzotti M."/>
            <person name="Lecharny A."/>
            <person name="Scarpelli C."/>
            <person name="Artiguenave F."/>
            <person name="Pe M.E."/>
            <person name="Valle G."/>
            <person name="Morgante M."/>
            <person name="Caboche M."/>
            <person name="Adam-Blondon A.-F."/>
            <person name="Weissenbach J."/>
            <person name="Quetier F."/>
            <person name="Wincker P."/>
        </authorList>
    </citation>
    <scope>NUCLEOTIDE SEQUENCE [LARGE SCALE GENOMIC DNA]</scope>
    <source>
        <strain evidence="10">cv. Pinot noir / PN40024</strain>
    </source>
</reference>
<keyword evidence="5 7" id="KW-0560">Oxidoreductase</keyword>
<protein>
    <recommendedName>
        <fullName evidence="7">Flavin-containing monooxygenase</fullName>
        <ecNumber evidence="7">1.-.-.-</ecNumber>
    </recommendedName>
</protein>
<evidence type="ECO:0000256" key="1">
    <source>
        <dbReference type="ARBA" id="ARBA00009183"/>
    </source>
</evidence>
<dbReference type="InParanoid" id="F6GX72"/>
<dbReference type="InterPro" id="IPR050346">
    <property type="entry name" value="FMO-like"/>
</dbReference>
<dbReference type="PRINTS" id="PR00370">
    <property type="entry name" value="FMOXYGENASE"/>
</dbReference>
<keyword evidence="8" id="KW-0732">Signal</keyword>
<dbReference type="Gene3D" id="3.50.50.60">
    <property type="entry name" value="FAD/NAD(P)-binding domain"/>
    <property type="match status" value="2"/>
</dbReference>
<dbReference type="GO" id="GO:0050661">
    <property type="term" value="F:NADP binding"/>
    <property type="evidence" value="ECO:0007669"/>
    <property type="project" value="InterPro"/>
</dbReference>
<feature type="signal peptide" evidence="8">
    <location>
        <begin position="1"/>
        <end position="20"/>
    </location>
</feature>
<dbReference type="PaxDb" id="29760-VIT_13s0019g00660.t01"/>
<dbReference type="eggNOG" id="KOG1399">
    <property type="taxonomic scope" value="Eukaryota"/>
</dbReference>
<gene>
    <name evidence="9" type="ordered locus">VIT_13s0019g00660</name>
</gene>
<dbReference type="InterPro" id="IPR000960">
    <property type="entry name" value="Flavin_mOase"/>
</dbReference>
<dbReference type="InterPro" id="IPR036188">
    <property type="entry name" value="FAD/NAD-bd_sf"/>
</dbReference>
<dbReference type="HOGENOM" id="CLU_006909_3_0_1"/>
<dbReference type="Pfam" id="PF00743">
    <property type="entry name" value="FMO-like"/>
    <property type="match status" value="2"/>
</dbReference>
<comment type="similarity">
    <text evidence="1 7">Belongs to the FMO family.</text>
</comment>
<dbReference type="PIRSF" id="PIRSF000332">
    <property type="entry name" value="FMO"/>
    <property type="match status" value="1"/>
</dbReference>
<feature type="chain" id="PRO_5003335173" description="Flavin-containing monooxygenase" evidence="8">
    <location>
        <begin position="21"/>
        <end position="459"/>
    </location>
</feature>
<organism evidence="9 10">
    <name type="scientific">Vitis vinifera</name>
    <name type="common">Grape</name>
    <dbReference type="NCBI Taxonomy" id="29760"/>
    <lineage>
        <taxon>Eukaryota</taxon>
        <taxon>Viridiplantae</taxon>
        <taxon>Streptophyta</taxon>
        <taxon>Embryophyta</taxon>
        <taxon>Tracheophyta</taxon>
        <taxon>Spermatophyta</taxon>
        <taxon>Magnoliopsida</taxon>
        <taxon>eudicotyledons</taxon>
        <taxon>Gunneridae</taxon>
        <taxon>Pentapetalae</taxon>
        <taxon>rosids</taxon>
        <taxon>Vitales</taxon>
        <taxon>Vitaceae</taxon>
        <taxon>Viteae</taxon>
        <taxon>Vitis</taxon>
    </lineage>
</organism>
<evidence type="ECO:0000256" key="6">
    <source>
        <dbReference type="ARBA" id="ARBA00023033"/>
    </source>
</evidence>
<keyword evidence="4" id="KW-0521">NADP</keyword>
<evidence type="ECO:0000256" key="3">
    <source>
        <dbReference type="ARBA" id="ARBA00022827"/>
    </source>
</evidence>
<dbReference type="FunFam" id="3.50.50.60:FF:000099">
    <property type="entry name" value="Flavin-containing monooxygenase"/>
    <property type="match status" value="1"/>
</dbReference>
<dbReference type="EMBL" id="FN594963">
    <property type="protein sequence ID" value="CCB44558.1"/>
    <property type="molecule type" value="Genomic_DNA"/>
</dbReference>
<evidence type="ECO:0000256" key="7">
    <source>
        <dbReference type="RuleBase" id="RU361177"/>
    </source>
</evidence>
<dbReference type="Proteomes" id="UP000009183">
    <property type="component" value="Chromosome 13, unordered"/>
</dbReference>
<dbReference type="GO" id="GO:0004497">
    <property type="term" value="F:monooxygenase activity"/>
    <property type="evidence" value="ECO:0000318"/>
    <property type="project" value="GO_Central"/>
</dbReference>
<accession>F6GX72</accession>
<sequence length="459" mass="52596">MALLARVAVIGAGVAGLAAARELHREGHRVVVLEKRHSLGGTWLYNSRVDSDPLSLDPARAVVGTSLYHSLRTNLPRQIMGFLDYPFAKRIHGDQRTFPGHEEVLWFLNEFADEFQLRELIRFCTEVVRAERAEGRNDEWVVESRSRGSESAKVVREVYDAVVVCNGHYTEPHLVEVPGIEKWRGYQIHSHNYRIPKPFTGQVVVLIGFGPSAFDISRDVATVAKEVHIATRAPNVTVGKLDNHKNIWQHEMIEFVDEDGKVVFQDGSSVHADTIFYCTGYKYHFPFIETNGIVTIDDNRVGPLYKHVFPPRLAPWLSFIGMPKQGTPFMTAELQSKWLAHVLSGKALLPTKEEMMSDIEKYYHHMEETGVPKRFTHVLPPNEIEYMNWLLAQVGMPPLKEWTGRMYKECAMLAKAKRDGYKDQWDDDYWDAVIASQVDSIIFTMIKREYKRILKPFTL</sequence>
<dbReference type="EC" id="1.-.-.-" evidence="7"/>
<keyword evidence="2 7" id="KW-0285">Flavoprotein</keyword>
<keyword evidence="10" id="KW-1185">Reference proteome</keyword>
<dbReference type="InterPro" id="IPR020946">
    <property type="entry name" value="Flavin_mOase-like"/>
</dbReference>
<keyword evidence="3 7" id="KW-0274">FAD</keyword>
<name>F6GX72_VITVI</name>
<evidence type="ECO:0000313" key="9">
    <source>
        <dbReference type="EMBL" id="CCB44558.1"/>
    </source>
</evidence>
<proteinExistence type="inferred from homology"/>
<dbReference type="GO" id="GO:0050660">
    <property type="term" value="F:flavin adenine dinucleotide binding"/>
    <property type="evidence" value="ECO:0007669"/>
    <property type="project" value="InterPro"/>
</dbReference>
<comment type="cofactor">
    <cofactor evidence="7">
        <name>FAD</name>
        <dbReference type="ChEBI" id="CHEBI:57692"/>
    </cofactor>
</comment>
<evidence type="ECO:0000313" key="10">
    <source>
        <dbReference type="Proteomes" id="UP000009183"/>
    </source>
</evidence>
<dbReference type="SUPFAM" id="SSF51905">
    <property type="entry name" value="FAD/NAD(P)-binding domain"/>
    <property type="match status" value="2"/>
</dbReference>
<dbReference type="PANTHER" id="PTHR23023">
    <property type="entry name" value="DIMETHYLANILINE MONOOXYGENASE"/>
    <property type="match status" value="1"/>
</dbReference>
<keyword evidence="6 7" id="KW-0503">Monooxygenase</keyword>
<evidence type="ECO:0000256" key="5">
    <source>
        <dbReference type="ARBA" id="ARBA00023002"/>
    </source>
</evidence>
<dbReference type="GO" id="GO:0004499">
    <property type="term" value="F:N,N-dimethylaniline monooxygenase activity"/>
    <property type="evidence" value="ECO:0007669"/>
    <property type="project" value="InterPro"/>
</dbReference>
<evidence type="ECO:0000256" key="4">
    <source>
        <dbReference type="ARBA" id="ARBA00022857"/>
    </source>
</evidence>
<evidence type="ECO:0000256" key="2">
    <source>
        <dbReference type="ARBA" id="ARBA00022630"/>
    </source>
</evidence>
<evidence type="ECO:0000256" key="8">
    <source>
        <dbReference type="SAM" id="SignalP"/>
    </source>
</evidence>